<evidence type="ECO:0000313" key="6">
    <source>
        <dbReference type="EMBL" id="PVY76281.1"/>
    </source>
</evidence>
<accession>A0A2A2I4C4</accession>
<reference evidence="5 7" key="1">
    <citation type="submission" date="2017-07" db="EMBL/GenBank/DDBJ databases">
        <title>Tamlnaduibacter salinus (Mi-7) genome sequencing.</title>
        <authorList>
            <person name="Verma A."/>
            <person name="Krishnamurthi S."/>
        </authorList>
    </citation>
    <scope>NUCLEOTIDE SEQUENCE [LARGE SCALE GENOMIC DNA]</scope>
    <source>
        <strain evidence="5 7">Mi-7</strain>
    </source>
</reference>
<evidence type="ECO:0000256" key="1">
    <source>
        <dbReference type="ARBA" id="ARBA00022553"/>
    </source>
</evidence>
<dbReference type="Proteomes" id="UP000245887">
    <property type="component" value="Unassembled WGS sequence"/>
</dbReference>
<dbReference type="SMART" id="SM00448">
    <property type="entry name" value="REC"/>
    <property type="match status" value="1"/>
</dbReference>
<dbReference type="Proteomes" id="UP000218332">
    <property type="component" value="Unassembled WGS sequence"/>
</dbReference>
<protein>
    <submittedName>
        <fullName evidence="6">HDOD domain-containing protein</fullName>
    </submittedName>
    <submittedName>
        <fullName evidence="5">Two-component system response regulator</fullName>
    </submittedName>
</protein>
<dbReference type="InterPro" id="IPR013976">
    <property type="entry name" value="HDOD"/>
</dbReference>
<reference evidence="6 8" key="2">
    <citation type="submission" date="2018-04" db="EMBL/GenBank/DDBJ databases">
        <title>Genomic Encyclopedia of Type Strains, Phase IV (KMG-IV): sequencing the most valuable type-strain genomes for metagenomic binning, comparative biology and taxonomic classification.</title>
        <authorList>
            <person name="Goeker M."/>
        </authorList>
    </citation>
    <scope>NUCLEOTIDE SEQUENCE [LARGE SCALE GENOMIC DNA]</scope>
    <source>
        <strain evidence="6 8">DSM 28688</strain>
    </source>
</reference>
<gene>
    <name evidence="6" type="ORF">C8D92_10534</name>
    <name evidence="5" type="ORF">CF392_08285</name>
</gene>
<evidence type="ECO:0000259" key="4">
    <source>
        <dbReference type="PROSITE" id="PS51833"/>
    </source>
</evidence>
<dbReference type="RefSeq" id="WP_095610987.1">
    <property type="nucleotide sequence ID" value="NZ_NMPM01000042.1"/>
</dbReference>
<dbReference type="SUPFAM" id="SSF52172">
    <property type="entry name" value="CheY-like"/>
    <property type="match status" value="1"/>
</dbReference>
<dbReference type="OrthoDB" id="2085719at2"/>
<dbReference type="PROSITE" id="PS50110">
    <property type="entry name" value="RESPONSE_REGULATORY"/>
    <property type="match status" value="1"/>
</dbReference>
<dbReference type="AlphaFoldDB" id="A0A2A2I4C4"/>
<feature type="domain" description="HDOD" evidence="4">
    <location>
        <begin position="143"/>
        <end position="333"/>
    </location>
</feature>
<name>A0A2A2I4C4_9GAMM</name>
<feature type="domain" description="Response regulatory" evidence="3">
    <location>
        <begin position="2"/>
        <end position="118"/>
    </location>
</feature>
<dbReference type="InterPro" id="IPR011006">
    <property type="entry name" value="CheY-like_superfamily"/>
</dbReference>
<sequence>MQVLIIEDDPLVQGLIASIVEGIYNDVRVFTAESVTEAEGQWSPGEFVLLICDWQLPDGSGLTYLKSIRQSDPDVRLLMITARSDRQSVLAAARVGIDGFVTKPFQVEGLRERLISILPPGTVSAPALSVDEWLSEALGHPLQLPSDLNPADVMALQARRSELTIGLLATQWQGASALVARLMDAANRQSLRRAGQSTESLRDAVAELGVERSMDLALSMSLDIVNAIDAPGLVDKARQLVQEGERRASLAAELARQVGVDVSLCRSAGLLSNLGELGVITALQRFIRQGGELPDDRVDALVGTWSSEYGNRLKRQWRLPLELREHVGALYDLRGDAVQASRLVMRYTGLLLSERSTEPERSHLEGLLGIAPEFGDTLVAHLGKDDGPT</sequence>
<evidence type="ECO:0000259" key="3">
    <source>
        <dbReference type="PROSITE" id="PS50110"/>
    </source>
</evidence>
<dbReference type="PROSITE" id="PS51833">
    <property type="entry name" value="HDOD"/>
    <property type="match status" value="1"/>
</dbReference>
<dbReference type="InterPro" id="IPR050595">
    <property type="entry name" value="Bact_response_regulator"/>
</dbReference>
<evidence type="ECO:0000313" key="8">
    <source>
        <dbReference type="Proteomes" id="UP000245887"/>
    </source>
</evidence>
<dbReference type="PANTHER" id="PTHR44591:SF3">
    <property type="entry name" value="RESPONSE REGULATORY DOMAIN-CONTAINING PROTEIN"/>
    <property type="match status" value="1"/>
</dbReference>
<feature type="modified residue" description="4-aspartylphosphate" evidence="2">
    <location>
        <position position="53"/>
    </location>
</feature>
<dbReference type="InterPro" id="IPR001789">
    <property type="entry name" value="Sig_transdc_resp-reg_receiver"/>
</dbReference>
<dbReference type="Gene3D" id="3.40.50.2300">
    <property type="match status" value="1"/>
</dbReference>
<organism evidence="5 7">
    <name type="scientific">Tamilnaduibacter salinus</name>
    <dbReference type="NCBI Taxonomy" id="1484056"/>
    <lineage>
        <taxon>Bacteria</taxon>
        <taxon>Pseudomonadati</taxon>
        <taxon>Pseudomonadota</taxon>
        <taxon>Gammaproteobacteria</taxon>
        <taxon>Pseudomonadales</taxon>
        <taxon>Marinobacteraceae</taxon>
        <taxon>Tamilnaduibacter</taxon>
    </lineage>
</organism>
<evidence type="ECO:0000313" key="7">
    <source>
        <dbReference type="Proteomes" id="UP000218332"/>
    </source>
</evidence>
<dbReference type="PANTHER" id="PTHR44591">
    <property type="entry name" value="STRESS RESPONSE REGULATOR PROTEIN 1"/>
    <property type="match status" value="1"/>
</dbReference>
<dbReference type="Gene3D" id="1.10.3210.10">
    <property type="entry name" value="Hypothetical protein af1432"/>
    <property type="match status" value="1"/>
</dbReference>
<dbReference type="EMBL" id="NMPM01000042">
    <property type="protein sequence ID" value="PAV25960.1"/>
    <property type="molecule type" value="Genomic_DNA"/>
</dbReference>
<evidence type="ECO:0000256" key="2">
    <source>
        <dbReference type="PROSITE-ProRule" id="PRU00169"/>
    </source>
</evidence>
<keyword evidence="7" id="KW-1185">Reference proteome</keyword>
<dbReference type="Pfam" id="PF08668">
    <property type="entry name" value="HDOD"/>
    <property type="match status" value="1"/>
</dbReference>
<dbReference type="SUPFAM" id="SSF109604">
    <property type="entry name" value="HD-domain/PDEase-like"/>
    <property type="match status" value="1"/>
</dbReference>
<dbReference type="CDD" id="cd00156">
    <property type="entry name" value="REC"/>
    <property type="match status" value="1"/>
</dbReference>
<dbReference type="GO" id="GO:0000160">
    <property type="term" value="P:phosphorelay signal transduction system"/>
    <property type="evidence" value="ECO:0007669"/>
    <property type="project" value="InterPro"/>
</dbReference>
<keyword evidence="1 2" id="KW-0597">Phosphoprotein</keyword>
<proteinExistence type="predicted"/>
<dbReference type="Pfam" id="PF00072">
    <property type="entry name" value="Response_reg"/>
    <property type="match status" value="1"/>
</dbReference>
<dbReference type="EMBL" id="QEKQ01000005">
    <property type="protein sequence ID" value="PVY76281.1"/>
    <property type="molecule type" value="Genomic_DNA"/>
</dbReference>
<comment type="caution">
    <text evidence="5">The sequence shown here is derived from an EMBL/GenBank/DDBJ whole genome shotgun (WGS) entry which is preliminary data.</text>
</comment>
<evidence type="ECO:0000313" key="5">
    <source>
        <dbReference type="EMBL" id="PAV25960.1"/>
    </source>
</evidence>